<evidence type="ECO:0000256" key="6">
    <source>
        <dbReference type="ARBA" id="ARBA00022692"/>
    </source>
</evidence>
<keyword evidence="12" id="KW-1185">Reference proteome</keyword>
<reference evidence="11 12" key="1">
    <citation type="submission" date="2017-11" db="EMBL/GenBank/DDBJ databases">
        <title>Reclassification of Bisgaard taxon 7 as Conservatibacter flavescens gen. nov., sp. nov.</title>
        <authorList>
            <person name="Christensen H."/>
        </authorList>
    </citation>
    <scope>NUCLEOTIDE SEQUENCE [LARGE SCALE GENOMIC DNA]</scope>
    <source>
        <strain evidence="11 12">7_4</strain>
    </source>
</reference>
<dbReference type="AlphaFoldDB" id="A0A2M8RZS8"/>
<evidence type="ECO:0000256" key="1">
    <source>
        <dbReference type="ARBA" id="ARBA00004429"/>
    </source>
</evidence>
<feature type="transmembrane region" description="Helical" evidence="9">
    <location>
        <begin position="232"/>
        <end position="251"/>
    </location>
</feature>
<dbReference type="PANTHER" id="PTHR30413">
    <property type="entry name" value="INNER MEMBRANE TRANSPORT PERMEASE"/>
    <property type="match status" value="1"/>
</dbReference>
<dbReference type="GO" id="GO:0015920">
    <property type="term" value="P:lipopolysaccharide transport"/>
    <property type="evidence" value="ECO:0007669"/>
    <property type="project" value="TreeGrafter"/>
</dbReference>
<dbReference type="GO" id="GO:0005886">
    <property type="term" value="C:plasma membrane"/>
    <property type="evidence" value="ECO:0007669"/>
    <property type="project" value="UniProtKB-SubCell"/>
</dbReference>
<dbReference type="RefSeq" id="WP_100289733.1">
    <property type="nucleotide sequence ID" value="NZ_PHHA01000034.1"/>
</dbReference>
<dbReference type="Pfam" id="PF01061">
    <property type="entry name" value="ABC2_membrane"/>
    <property type="match status" value="1"/>
</dbReference>
<feature type="transmembrane region" description="Helical" evidence="9">
    <location>
        <begin position="116"/>
        <end position="136"/>
    </location>
</feature>
<evidence type="ECO:0000256" key="4">
    <source>
        <dbReference type="ARBA" id="ARBA00022475"/>
    </source>
</evidence>
<keyword evidence="7 9" id="KW-1133">Transmembrane helix</keyword>
<evidence type="ECO:0000256" key="5">
    <source>
        <dbReference type="ARBA" id="ARBA00022519"/>
    </source>
</evidence>
<dbReference type="InterPro" id="IPR013525">
    <property type="entry name" value="ABC2_TM"/>
</dbReference>
<feature type="domain" description="ABC transmembrane type-2" evidence="10">
    <location>
        <begin position="35"/>
        <end position="254"/>
    </location>
</feature>
<evidence type="ECO:0000256" key="2">
    <source>
        <dbReference type="ARBA" id="ARBA00007783"/>
    </source>
</evidence>
<feature type="transmembrane region" description="Helical" evidence="9">
    <location>
        <begin position="142"/>
        <end position="163"/>
    </location>
</feature>
<accession>A0A2M8RZS8</accession>
<dbReference type="PANTHER" id="PTHR30413:SF8">
    <property type="entry name" value="TRANSPORT PERMEASE PROTEIN"/>
    <property type="match status" value="1"/>
</dbReference>
<comment type="subcellular location">
    <subcellularLocation>
        <location evidence="1 9">Cell inner membrane</location>
        <topology evidence="1 9">Multi-pass membrane protein</topology>
    </subcellularLocation>
</comment>
<proteinExistence type="inferred from homology"/>
<feature type="transmembrane region" description="Helical" evidence="9">
    <location>
        <begin position="67"/>
        <end position="95"/>
    </location>
</feature>
<evidence type="ECO:0000256" key="9">
    <source>
        <dbReference type="RuleBase" id="RU361157"/>
    </source>
</evidence>
<keyword evidence="6 9" id="KW-0812">Transmembrane</keyword>
<dbReference type="PROSITE" id="PS51012">
    <property type="entry name" value="ABC_TM2"/>
    <property type="match status" value="1"/>
</dbReference>
<dbReference type="Proteomes" id="UP000229329">
    <property type="component" value="Unassembled WGS sequence"/>
</dbReference>
<sequence length="262" mass="30574">MKTSKKAISEFIQYRELIKQLVLKDIKLKYRRSYLGYIWSILNPLLMMTVLVIVFSNLFRFDIPNFAVYLLAGQVIFGFMSEATSLATGSIIMNAPLLKKTYVPKYIFTLSKVTSALVNLLFSLIALALVMLITQVPLTWNILWLPIVLFEVYIFSLGLSLLLATASVFFRDIQYLWGVFTSIWMYLTPIIYPVSIISEEYRWWYDNLNPMYGYIQQFREIVLYGTPLSLELLVQGSLTAIVFLIVGMWYFNRKQDQFILYI</sequence>
<evidence type="ECO:0000313" key="12">
    <source>
        <dbReference type="Proteomes" id="UP000229329"/>
    </source>
</evidence>
<dbReference type="OrthoDB" id="9786910at2"/>
<evidence type="ECO:0000256" key="8">
    <source>
        <dbReference type="ARBA" id="ARBA00023136"/>
    </source>
</evidence>
<dbReference type="EMBL" id="PHHA01000034">
    <property type="protein sequence ID" value="PJG84400.1"/>
    <property type="molecule type" value="Genomic_DNA"/>
</dbReference>
<feature type="transmembrane region" description="Helical" evidence="9">
    <location>
        <begin position="34"/>
        <end position="55"/>
    </location>
</feature>
<comment type="similarity">
    <text evidence="2 9">Belongs to the ABC-2 integral membrane protein family.</text>
</comment>
<protein>
    <recommendedName>
        <fullName evidence="9">Transport permease protein</fullName>
    </recommendedName>
</protein>
<organism evidence="11 12">
    <name type="scientific">Conservatibacter flavescens</name>
    <dbReference type="NCBI Taxonomy" id="28161"/>
    <lineage>
        <taxon>Bacteria</taxon>
        <taxon>Pseudomonadati</taxon>
        <taxon>Pseudomonadota</taxon>
        <taxon>Gammaproteobacteria</taxon>
        <taxon>Pasteurellales</taxon>
        <taxon>Pasteurellaceae</taxon>
        <taxon>Conservatibacter</taxon>
    </lineage>
</organism>
<evidence type="ECO:0000256" key="7">
    <source>
        <dbReference type="ARBA" id="ARBA00022989"/>
    </source>
</evidence>
<name>A0A2M8RZS8_9PAST</name>
<evidence type="ECO:0000256" key="3">
    <source>
        <dbReference type="ARBA" id="ARBA00022448"/>
    </source>
</evidence>
<keyword evidence="3 9" id="KW-0813">Transport</keyword>
<keyword evidence="4 9" id="KW-1003">Cell membrane</keyword>
<dbReference type="GO" id="GO:0140359">
    <property type="term" value="F:ABC-type transporter activity"/>
    <property type="evidence" value="ECO:0007669"/>
    <property type="project" value="InterPro"/>
</dbReference>
<gene>
    <name evidence="11" type="ORF">CVP05_11640</name>
</gene>
<comment type="caution">
    <text evidence="11">The sequence shown here is derived from an EMBL/GenBank/DDBJ whole genome shotgun (WGS) entry which is preliminary data.</text>
</comment>
<evidence type="ECO:0000259" key="10">
    <source>
        <dbReference type="PROSITE" id="PS51012"/>
    </source>
</evidence>
<evidence type="ECO:0000313" key="11">
    <source>
        <dbReference type="EMBL" id="PJG84400.1"/>
    </source>
</evidence>
<keyword evidence="5" id="KW-0997">Cell inner membrane</keyword>
<keyword evidence="8 9" id="KW-0472">Membrane</keyword>
<feature type="transmembrane region" description="Helical" evidence="9">
    <location>
        <begin position="175"/>
        <end position="197"/>
    </location>
</feature>
<dbReference type="InterPro" id="IPR047817">
    <property type="entry name" value="ABC2_TM_bact-type"/>
</dbReference>